<reference evidence="2 4" key="1">
    <citation type="submission" date="2016-11" db="EMBL/GenBank/DDBJ databases">
        <authorList>
            <person name="Jaros S."/>
            <person name="Januszkiewicz K."/>
            <person name="Wedrychowicz H."/>
        </authorList>
    </citation>
    <scope>NUCLEOTIDE SEQUENCE [LARGE SCALE GENOMIC DNA]</scope>
    <source>
        <strain evidence="2">NVI 5450</strain>
    </source>
</reference>
<name>A0A1K9YKZ8_9GAMM</name>
<evidence type="ECO:0000313" key="4">
    <source>
        <dbReference type="Proteomes" id="UP000183794"/>
    </source>
</evidence>
<gene>
    <name evidence="1" type="ORF">MT2528_0229</name>
    <name evidence="2" type="ORF">NVI5450_0214</name>
</gene>
<dbReference type="EMBL" id="FPLD01000006">
    <property type="protein sequence ID" value="SGY82957.1"/>
    <property type="molecule type" value="Genomic_DNA"/>
</dbReference>
<evidence type="ECO:0000313" key="3">
    <source>
        <dbReference type="Proteomes" id="UP000182660"/>
    </source>
</evidence>
<reference evidence="1 3" key="2">
    <citation type="submission" date="2016-11" db="EMBL/GenBank/DDBJ databases">
        <authorList>
            <person name="Klemetsen T."/>
        </authorList>
    </citation>
    <scope>NUCLEOTIDE SEQUENCE [LARGE SCALE GENOMIC DNA]</scope>
    <source>
        <strain evidence="1">MT 2528</strain>
    </source>
</reference>
<keyword evidence="3" id="KW-1185">Reference proteome</keyword>
<dbReference type="Proteomes" id="UP000182660">
    <property type="component" value="Unassembled WGS sequence"/>
</dbReference>
<sequence>MTVAVCTYCSLMQLIDTNQGDWLFNKWLSLSGKVESSKLTIIK</sequence>
<accession>A0A1K9YKZ8</accession>
<dbReference type="EMBL" id="FPLJ01000008">
    <property type="protein sequence ID" value="SGY82419.1"/>
    <property type="molecule type" value="Genomic_DNA"/>
</dbReference>
<dbReference type="Proteomes" id="UP000183794">
    <property type="component" value="Unassembled WGS sequence"/>
</dbReference>
<proteinExistence type="predicted"/>
<organism evidence="2 4">
    <name type="scientific">Moritella viscosa</name>
    <dbReference type="NCBI Taxonomy" id="80854"/>
    <lineage>
        <taxon>Bacteria</taxon>
        <taxon>Pseudomonadati</taxon>
        <taxon>Pseudomonadota</taxon>
        <taxon>Gammaproteobacteria</taxon>
        <taxon>Alteromonadales</taxon>
        <taxon>Moritellaceae</taxon>
        <taxon>Moritella</taxon>
    </lineage>
</organism>
<dbReference type="AlphaFoldDB" id="A0A1K9YKZ8"/>
<evidence type="ECO:0000313" key="2">
    <source>
        <dbReference type="EMBL" id="SGY82957.1"/>
    </source>
</evidence>
<evidence type="ECO:0000313" key="1">
    <source>
        <dbReference type="EMBL" id="SGY82419.1"/>
    </source>
</evidence>
<protein>
    <submittedName>
        <fullName evidence="2">Lactococcus bacteriophage repressor</fullName>
    </submittedName>
</protein>